<evidence type="ECO:0000256" key="4">
    <source>
        <dbReference type="SAM" id="SignalP"/>
    </source>
</evidence>
<evidence type="ECO:0000256" key="1">
    <source>
        <dbReference type="ARBA" id="ARBA00022801"/>
    </source>
</evidence>
<dbReference type="RefSeq" id="WP_379524714.1">
    <property type="nucleotide sequence ID" value="NZ_JBHSPA010000121.1"/>
</dbReference>
<comment type="similarity">
    <text evidence="3">Belongs to the glycosyl hydrolase 5 (cellulase A) family.</text>
</comment>
<feature type="signal peptide" evidence="4">
    <location>
        <begin position="1"/>
        <end position="27"/>
    </location>
</feature>
<dbReference type="Pfam" id="PF14200">
    <property type="entry name" value="RicinB_lectin_2"/>
    <property type="match status" value="2"/>
</dbReference>
<name>A0ABW1DBQ3_9ACTN</name>
<dbReference type="Gene3D" id="2.80.10.50">
    <property type="match status" value="3"/>
</dbReference>
<dbReference type="PROSITE" id="PS50231">
    <property type="entry name" value="RICIN_B_LECTIN"/>
    <property type="match status" value="1"/>
</dbReference>
<dbReference type="InterPro" id="IPR001547">
    <property type="entry name" value="Glyco_hydro_5"/>
</dbReference>
<dbReference type="InterPro" id="IPR035992">
    <property type="entry name" value="Ricin_B-like_lectins"/>
</dbReference>
<dbReference type="SUPFAM" id="SSF51445">
    <property type="entry name" value="(Trans)glycosidases"/>
    <property type="match status" value="1"/>
</dbReference>
<dbReference type="Gene3D" id="3.20.20.80">
    <property type="entry name" value="Glycosidases"/>
    <property type="match status" value="1"/>
</dbReference>
<dbReference type="InterPro" id="IPR000772">
    <property type="entry name" value="Ricin_B_lectin"/>
</dbReference>
<dbReference type="SMART" id="SM00458">
    <property type="entry name" value="RICIN"/>
    <property type="match status" value="1"/>
</dbReference>
<organism evidence="6 7">
    <name type="scientific">Nonomuraea insulae</name>
    <dbReference type="NCBI Taxonomy" id="1616787"/>
    <lineage>
        <taxon>Bacteria</taxon>
        <taxon>Bacillati</taxon>
        <taxon>Actinomycetota</taxon>
        <taxon>Actinomycetes</taxon>
        <taxon>Streptosporangiales</taxon>
        <taxon>Streptosporangiaceae</taxon>
        <taxon>Nonomuraea</taxon>
    </lineage>
</organism>
<evidence type="ECO:0000313" key="6">
    <source>
        <dbReference type="EMBL" id="MFC5835294.1"/>
    </source>
</evidence>
<dbReference type="Pfam" id="PF00150">
    <property type="entry name" value="Cellulase"/>
    <property type="match status" value="1"/>
</dbReference>
<dbReference type="Proteomes" id="UP001596058">
    <property type="component" value="Unassembled WGS sequence"/>
</dbReference>
<keyword evidence="2 3" id="KW-0326">Glycosidase</keyword>
<feature type="domain" description="Ricin B lectin" evidence="5">
    <location>
        <begin position="337"/>
        <end position="472"/>
    </location>
</feature>
<keyword evidence="4" id="KW-0732">Signal</keyword>
<accession>A0ABW1DBQ3</accession>
<protein>
    <submittedName>
        <fullName evidence="6">RICIN domain-containing protein</fullName>
    </submittedName>
</protein>
<dbReference type="InterPro" id="IPR017853">
    <property type="entry name" value="GH"/>
</dbReference>
<evidence type="ECO:0000259" key="5">
    <source>
        <dbReference type="SMART" id="SM00458"/>
    </source>
</evidence>
<sequence>MKTRIGALLAAVAVILCSVYGTTPALAATNDFRGVNWADERDNFVDGVLVLGGLSTSDSYATTQAKADRVLSGFQTNLGANTVRFPVNYATVSGSYWNSYTGAIDTAVSKGMKVVLSYWEGAGSRNGTVDNLSQFWSMWQSIVAKYGGTSLVYFEPMNEPYAYSDADWKNLAAQWLANYSGVPRGRVIISGAGYNQRLITIGSDSRFDGTLISRHIYQFFDTSRTTEEAWRESIRTSVGGYAARVVITEWGAPMTDGRNYNAAANGDSFVAFIRGVAAEARALQLGTVYWPGVRPNDPYRLQTINGTGTGLSLSTTNASGRDQLRYSWGLDSGTTPTYYRLTARHSGKVMDVVSASTADSAEVKQYTWNGGGNQKWRFEDAGGGYYRLVNQNSGKCLDVASASTADGGNVIQYSCGTGTNQQWQWTATGSYFQLRARHSGKCLDVVSASTADGADIHQYTCGSGTNQQWSRTVS</sequence>
<evidence type="ECO:0000313" key="7">
    <source>
        <dbReference type="Proteomes" id="UP001596058"/>
    </source>
</evidence>
<proteinExistence type="inferred from homology"/>
<evidence type="ECO:0000256" key="3">
    <source>
        <dbReference type="RuleBase" id="RU361153"/>
    </source>
</evidence>
<dbReference type="CDD" id="cd00161">
    <property type="entry name" value="beta-trefoil_Ricin-like"/>
    <property type="match status" value="1"/>
</dbReference>
<comment type="caution">
    <text evidence="6">The sequence shown here is derived from an EMBL/GenBank/DDBJ whole genome shotgun (WGS) entry which is preliminary data.</text>
</comment>
<dbReference type="EMBL" id="JBHSPA010000121">
    <property type="protein sequence ID" value="MFC5835294.1"/>
    <property type="molecule type" value="Genomic_DNA"/>
</dbReference>
<reference evidence="7" key="1">
    <citation type="journal article" date="2019" name="Int. J. Syst. Evol. Microbiol.">
        <title>The Global Catalogue of Microorganisms (GCM) 10K type strain sequencing project: providing services to taxonomists for standard genome sequencing and annotation.</title>
        <authorList>
            <consortium name="The Broad Institute Genomics Platform"/>
            <consortium name="The Broad Institute Genome Sequencing Center for Infectious Disease"/>
            <person name="Wu L."/>
            <person name="Ma J."/>
        </authorList>
    </citation>
    <scope>NUCLEOTIDE SEQUENCE [LARGE SCALE GENOMIC DNA]</scope>
    <source>
        <strain evidence="7">CCUG 53903</strain>
    </source>
</reference>
<evidence type="ECO:0000256" key="2">
    <source>
        <dbReference type="ARBA" id="ARBA00023295"/>
    </source>
</evidence>
<keyword evidence="7" id="KW-1185">Reference proteome</keyword>
<dbReference type="SUPFAM" id="SSF50370">
    <property type="entry name" value="Ricin B-like lectins"/>
    <property type="match status" value="1"/>
</dbReference>
<keyword evidence="1 3" id="KW-0378">Hydrolase</keyword>
<gene>
    <name evidence="6" type="ORF">ACFPZ3_66720</name>
</gene>
<feature type="chain" id="PRO_5046360572" evidence="4">
    <location>
        <begin position="28"/>
        <end position="474"/>
    </location>
</feature>